<evidence type="ECO:0000259" key="5">
    <source>
        <dbReference type="PROSITE" id="PS01124"/>
    </source>
</evidence>
<dbReference type="PANTHER" id="PTHR46796">
    <property type="entry name" value="HTH-TYPE TRANSCRIPTIONAL ACTIVATOR RHAS-RELATED"/>
    <property type="match status" value="1"/>
</dbReference>
<dbReference type="RefSeq" id="WP_054429113.1">
    <property type="nucleotide sequence ID" value="NZ_CADIJR010000008.1"/>
</dbReference>
<name>A0A6J4ZL04_9BURK</name>
<dbReference type="SUPFAM" id="SSF46689">
    <property type="entry name" value="Homeodomain-like"/>
    <property type="match status" value="1"/>
</dbReference>
<evidence type="ECO:0000256" key="1">
    <source>
        <dbReference type="ARBA" id="ARBA00023015"/>
    </source>
</evidence>
<dbReference type="Pfam" id="PF12833">
    <property type="entry name" value="HTH_18"/>
    <property type="match status" value="1"/>
</dbReference>
<dbReference type="AlphaFoldDB" id="A0A6J4ZL04"/>
<evidence type="ECO:0000256" key="2">
    <source>
        <dbReference type="ARBA" id="ARBA00023125"/>
    </source>
</evidence>
<organism evidence="6 7">
    <name type="scientific">Achromobacter insuavis</name>
    <dbReference type="NCBI Taxonomy" id="1287735"/>
    <lineage>
        <taxon>Bacteria</taxon>
        <taxon>Pseudomonadati</taxon>
        <taxon>Pseudomonadota</taxon>
        <taxon>Betaproteobacteria</taxon>
        <taxon>Burkholderiales</taxon>
        <taxon>Alcaligenaceae</taxon>
        <taxon>Achromobacter</taxon>
    </lineage>
</organism>
<keyword evidence="3" id="KW-0804">Transcription</keyword>
<dbReference type="Proteomes" id="UP000507979">
    <property type="component" value="Unassembled WGS sequence"/>
</dbReference>
<keyword evidence="7" id="KW-1185">Reference proteome</keyword>
<evidence type="ECO:0000256" key="3">
    <source>
        <dbReference type="ARBA" id="ARBA00023163"/>
    </source>
</evidence>
<reference evidence="6 7" key="1">
    <citation type="submission" date="2020-04" db="EMBL/GenBank/DDBJ databases">
        <authorList>
            <person name="De Canck E."/>
        </authorList>
    </citation>
    <scope>NUCLEOTIDE SEQUENCE [LARGE SCALE GENOMIC DNA]</scope>
    <source>
        <strain evidence="6 7">LMG 26845</strain>
    </source>
</reference>
<dbReference type="InterPro" id="IPR009057">
    <property type="entry name" value="Homeodomain-like_sf"/>
</dbReference>
<dbReference type="Pfam" id="PF14525">
    <property type="entry name" value="AraC_binding_2"/>
    <property type="match status" value="1"/>
</dbReference>
<dbReference type="GeneID" id="92897229"/>
<dbReference type="SMART" id="SM00342">
    <property type="entry name" value="HTH_ARAC"/>
    <property type="match status" value="1"/>
</dbReference>
<dbReference type="Gene3D" id="1.10.10.60">
    <property type="entry name" value="Homeodomain-like"/>
    <property type="match status" value="1"/>
</dbReference>
<dbReference type="PANTHER" id="PTHR46796:SF6">
    <property type="entry name" value="ARAC SUBFAMILY"/>
    <property type="match status" value="1"/>
</dbReference>
<protein>
    <recommendedName>
        <fullName evidence="5">HTH araC/xylS-type domain-containing protein</fullName>
    </recommendedName>
</protein>
<evidence type="ECO:0000313" key="7">
    <source>
        <dbReference type="Proteomes" id="UP000507979"/>
    </source>
</evidence>
<accession>A0A6J4ZL04</accession>
<keyword evidence="2" id="KW-0238">DNA-binding</keyword>
<dbReference type="GO" id="GO:0043565">
    <property type="term" value="F:sequence-specific DNA binding"/>
    <property type="evidence" value="ECO:0007669"/>
    <property type="project" value="InterPro"/>
</dbReference>
<dbReference type="EMBL" id="CADIJR010000008">
    <property type="protein sequence ID" value="CAB3634150.1"/>
    <property type="molecule type" value="Genomic_DNA"/>
</dbReference>
<proteinExistence type="predicted"/>
<dbReference type="InterPro" id="IPR050204">
    <property type="entry name" value="AraC_XylS_family_regulators"/>
</dbReference>
<dbReference type="InterPro" id="IPR018060">
    <property type="entry name" value="HTH_AraC"/>
</dbReference>
<dbReference type="PROSITE" id="PS01124">
    <property type="entry name" value="HTH_ARAC_FAMILY_2"/>
    <property type="match status" value="1"/>
</dbReference>
<dbReference type="InterPro" id="IPR020449">
    <property type="entry name" value="Tscrpt_reg_AraC-type_HTH"/>
</dbReference>
<feature type="domain" description="HTH araC/xylS-type" evidence="5">
    <location>
        <begin position="230"/>
        <end position="330"/>
    </location>
</feature>
<evidence type="ECO:0000256" key="4">
    <source>
        <dbReference type="SAM" id="MobiDB-lite"/>
    </source>
</evidence>
<feature type="region of interest" description="Disordered" evidence="4">
    <location>
        <begin position="1"/>
        <end position="28"/>
    </location>
</feature>
<dbReference type="InterPro" id="IPR035418">
    <property type="entry name" value="AraC-bd_2"/>
</dbReference>
<keyword evidence="1" id="KW-0805">Transcription regulation</keyword>
<dbReference type="GO" id="GO:0003700">
    <property type="term" value="F:DNA-binding transcription factor activity"/>
    <property type="evidence" value="ECO:0007669"/>
    <property type="project" value="InterPro"/>
</dbReference>
<evidence type="ECO:0000313" key="6">
    <source>
        <dbReference type="EMBL" id="CAB3634150.1"/>
    </source>
</evidence>
<dbReference type="PRINTS" id="PR00032">
    <property type="entry name" value="HTHARAC"/>
</dbReference>
<sequence>MSRKPSPRPDAPDRAGAPPQFHARFDSRVTPDAPDIWRTLVRPYVDLEIESGPQPFTGEMSGTHLGDSLISHSTCSTAMRHRRSALDVRRSQVDHLLIQLFVDGGTQGDYGKRQVKVGAGSIGLLDLGQTMDSRTASFSTITLTVPRDRLPTALRDRKLHGALLDPSQGATRLLASHLTQLMQHASGLTREAMSASVNAGLMLLSGSLSALRAADNDGEARQMVSDGMHRLVRRHIERHLDSDQLSPETIAAAIGISRSSLYRLFLRDGGVNAYVQGRRLDRCFDELLLATGNRIGIAELAYRYGFSSESAFSRAFRLRFGASPSEVRANAQRTWDDELAGVRSHADAIMIQAWLADIRQPAGAAAG</sequence>
<gene>
    <name evidence="6" type="ORF">LMG26845_01383</name>
</gene>